<dbReference type="EMBL" id="JGDM01000013">
    <property type="protein sequence ID" value="EXZ46086.1"/>
    <property type="molecule type" value="Genomic_DNA"/>
</dbReference>
<evidence type="ECO:0000313" key="2">
    <source>
        <dbReference type="EMBL" id="EXZ46086.1"/>
    </source>
</evidence>
<accession>A0A016BZX3</accession>
<sequence length="183" mass="21628">MGKKIKILPILCFAGVILLLCAALLFIENIYYQLSIIVFVFILANSLIYFSKRNYKGVVIYTANKFSSLNRNFFSYTILFLSIFLIPKDYFVITAIIISILFVINIWIPKWFIINNDGIRYFHWNLKWENIQSYYLDKKNGTLSISIKNTNKKRHINGIKRNDYTLISRTIDKYFNKNAYNSN</sequence>
<dbReference type="RefSeq" id="WP_032569792.1">
    <property type="nucleotide sequence ID" value="NZ_JGDM01000013.1"/>
</dbReference>
<dbReference type="AlphaFoldDB" id="A0A016BZX3"/>
<reference evidence="2 3" key="1">
    <citation type="submission" date="2014-02" db="EMBL/GenBank/DDBJ databases">
        <authorList>
            <person name="Sears C."/>
            <person name="Carroll K."/>
            <person name="Sack B.R."/>
            <person name="Qadri F."/>
            <person name="Myers L.L."/>
            <person name="Chung G.-T."/>
            <person name="Escheverria P."/>
            <person name="Fraser C.M."/>
            <person name="Sadzewicz L."/>
            <person name="Shefchek K.A."/>
            <person name="Tallon L."/>
            <person name="Das S.P."/>
            <person name="Daugherty S."/>
            <person name="Mongodin E.F."/>
        </authorList>
    </citation>
    <scope>NUCLEOTIDE SEQUENCE [LARGE SCALE GENOMIC DNA]</scope>
    <source>
        <strain evidence="2 3">2-F-2 #4</strain>
    </source>
</reference>
<dbReference type="Proteomes" id="UP000022272">
    <property type="component" value="Unassembled WGS sequence"/>
</dbReference>
<feature type="transmembrane region" description="Helical" evidence="1">
    <location>
        <begin position="31"/>
        <end position="49"/>
    </location>
</feature>
<organism evidence="2 3">
    <name type="scientific">Bacteroides fragilis str. 2-F-2 #4</name>
    <dbReference type="NCBI Taxonomy" id="1339280"/>
    <lineage>
        <taxon>Bacteria</taxon>
        <taxon>Pseudomonadati</taxon>
        <taxon>Bacteroidota</taxon>
        <taxon>Bacteroidia</taxon>
        <taxon>Bacteroidales</taxon>
        <taxon>Bacteroidaceae</taxon>
        <taxon>Bacteroides</taxon>
    </lineage>
</organism>
<feature type="transmembrane region" description="Helical" evidence="1">
    <location>
        <begin position="7"/>
        <end position="25"/>
    </location>
</feature>
<keyword evidence="1" id="KW-1133">Transmembrane helix</keyword>
<evidence type="ECO:0000313" key="3">
    <source>
        <dbReference type="Proteomes" id="UP000022272"/>
    </source>
</evidence>
<feature type="transmembrane region" description="Helical" evidence="1">
    <location>
        <begin position="92"/>
        <end position="113"/>
    </location>
</feature>
<keyword evidence="1" id="KW-0472">Membrane</keyword>
<proteinExistence type="predicted"/>
<comment type="caution">
    <text evidence="2">The sequence shown here is derived from an EMBL/GenBank/DDBJ whole genome shotgun (WGS) entry which is preliminary data.</text>
</comment>
<keyword evidence="1" id="KW-0812">Transmembrane</keyword>
<gene>
    <name evidence="2" type="ORF">M076_0640</name>
</gene>
<protein>
    <submittedName>
        <fullName evidence="2">Uncharacterized protein</fullName>
    </submittedName>
</protein>
<dbReference type="PATRIC" id="fig|1339280.3.peg.620"/>
<name>A0A016BZX3_BACFG</name>
<feature type="transmembrane region" description="Helical" evidence="1">
    <location>
        <begin position="69"/>
        <end position="86"/>
    </location>
</feature>
<evidence type="ECO:0000256" key="1">
    <source>
        <dbReference type="SAM" id="Phobius"/>
    </source>
</evidence>